<evidence type="ECO:0000313" key="4">
    <source>
        <dbReference type="Proteomes" id="UP000266183"/>
    </source>
</evidence>
<keyword evidence="4" id="KW-1185">Reference proteome</keyword>
<name>A0A385SM69_9BACT</name>
<dbReference type="InterPro" id="IPR011006">
    <property type="entry name" value="CheY-like_superfamily"/>
</dbReference>
<evidence type="ECO:0000313" key="3">
    <source>
        <dbReference type="EMBL" id="AYB31932.1"/>
    </source>
</evidence>
<proteinExistence type="predicted"/>
<dbReference type="InterPro" id="IPR052893">
    <property type="entry name" value="TCS_response_regulator"/>
</dbReference>
<dbReference type="EMBL" id="CP032382">
    <property type="protein sequence ID" value="AYB31932.1"/>
    <property type="molecule type" value="Genomic_DNA"/>
</dbReference>
<feature type="domain" description="Response regulatory" evidence="2">
    <location>
        <begin position="4"/>
        <end position="125"/>
    </location>
</feature>
<dbReference type="SMART" id="SM00448">
    <property type="entry name" value="REC"/>
    <property type="match status" value="1"/>
</dbReference>
<evidence type="ECO:0000256" key="1">
    <source>
        <dbReference type="PROSITE-ProRule" id="PRU00169"/>
    </source>
</evidence>
<accession>A0A385SM69</accession>
<dbReference type="RefSeq" id="WP_119755193.1">
    <property type="nucleotide sequence ID" value="NZ_CP032382.1"/>
</dbReference>
<protein>
    <submittedName>
        <fullName evidence="3">Response regulator</fullName>
    </submittedName>
</protein>
<dbReference type="SUPFAM" id="SSF52172">
    <property type="entry name" value="CheY-like"/>
    <property type="match status" value="1"/>
</dbReference>
<gene>
    <name evidence="3" type="ORF">D4L85_15770</name>
</gene>
<dbReference type="PANTHER" id="PTHR44520:SF2">
    <property type="entry name" value="RESPONSE REGULATOR RCP1"/>
    <property type="match status" value="1"/>
</dbReference>
<dbReference type="Proteomes" id="UP000266183">
    <property type="component" value="Chromosome"/>
</dbReference>
<dbReference type="GO" id="GO:0000160">
    <property type="term" value="P:phosphorelay signal transduction system"/>
    <property type="evidence" value="ECO:0007669"/>
    <property type="project" value="InterPro"/>
</dbReference>
<dbReference type="Gene3D" id="3.40.50.2300">
    <property type="match status" value="1"/>
</dbReference>
<reference evidence="4" key="1">
    <citation type="submission" date="2018-09" db="EMBL/GenBank/DDBJ databases">
        <title>Chryseolinea sp. KIS68-18 isolated from soil.</title>
        <authorList>
            <person name="Weon H.-Y."/>
            <person name="Kwon S.-W."/>
            <person name="Lee S.A."/>
        </authorList>
    </citation>
    <scope>NUCLEOTIDE SEQUENCE [LARGE SCALE GENOMIC DNA]</scope>
    <source>
        <strain evidence="4">KIS68-18</strain>
    </source>
</reference>
<sequence length="125" mass="14538">MMRNILLVDDDAVSNFISERMLHRFDAAANIFKAENGRRALEILNDPVLSFFPDTMFVDINMPVMDGFDFIRTFSETFESQFNQVQIVILTSSLDNYDLFRADRLGIKNYLVKPITEHHIQALFL</sequence>
<evidence type="ECO:0000259" key="2">
    <source>
        <dbReference type="PROSITE" id="PS50110"/>
    </source>
</evidence>
<dbReference type="InterPro" id="IPR001789">
    <property type="entry name" value="Sig_transdc_resp-reg_receiver"/>
</dbReference>
<dbReference type="OrthoDB" id="1524091at2"/>
<dbReference type="Pfam" id="PF00072">
    <property type="entry name" value="Response_reg"/>
    <property type="match status" value="1"/>
</dbReference>
<dbReference type="PROSITE" id="PS50110">
    <property type="entry name" value="RESPONSE_REGULATORY"/>
    <property type="match status" value="1"/>
</dbReference>
<feature type="modified residue" description="4-aspartylphosphate" evidence="1">
    <location>
        <position position="59"/>
    </location>
</feature>
<keyword evidence="1" id="KW-0597">Phosphoprotein</keyword>
<organism evidence="3 4">
    <name type="scientific">Chryseolinea soli</name>
    <dbReference type="NCBI Taxonomy" id="2321403"/>
    <lineage>
        <taxon>Bacteria</taxon>
        <taxon>Pseudomonadati</taxon>
        <taxon>Bacteroidota</taxon>
        <taxon>Cytophagia</taxon>
        <taxon>Cytophagales</taxon>
        <taxon>Fulvivirgaceae</taxon>
        <taxon>Chryseolinea</taxon>
    </lineage>
</organism>
<dbReference type="PANTHER" id="PTHR44520">
    <property type="entry name" value="RESPONSE REGULATOR RCP1-RELATED"/>
    <property type="match status" value="1"/>
</dbReference>
<dbReference type="KEGG" id="chk:D4L85_15770"/>
<dbReference type="AlphaFoldDB" id="A0A385SM69"/>